<gene>
    <name evidence="1" type="ORF">Amon02_001252900</name>
</gene>
<organism evidence="1 2">
    <name type="scientific">Ambrosiozyma monospora</name>
    <name type="common">Yeast</name>
    <name type="synonym">Endomycopsis monosporus</name>
    <dbReference type="NCBI Taxonomy" id="43982"/>
    <lineage>
        <taxon>Eukaryota</taxon>
        <taxon>Fungi</taxon>
        <taxon>Dikarya</taxon>
        <taxon>Ascomycota</taxon>
        <taxon>Saccharomycotina</taxon>
        <taxon>Pichiomycetes</taxon>
        <taxon>Pichiales</taxon>
        <taxon>Pichiaceae</taxon>
        <taxon>Ambrosiozyma</taxon>
    </lineage>
</organism>
<proteinExistence type="predicted"/>
<name>A0ACB5UA41_AMBMO</name>
<dbReference type="Proteomes" id="UP001165064">
    <property type="component" value="Unassembled WGS sequence"/>
</dbReference>
<accession>A0ACB5UA41</accession>
<protein>
    <submittedName>
        <fullName evidence="1">Unnamed protein product</fullName>
    </submittedName>
</protein>
<comment type="caution">
    <text evidence="1">The sequence shown here is derived from an EMBL/GenBank/DDBJ whole genome shotgun (WGS) entry which is preliminary data.</text>
</comment>
<evidence type="ECO:0000313" key="2">
    <source>
        <dbReference type="Proteomes" id="UP001165064"/>
    </source>
</evidence>
<dbReference type="EMBL" id="BSXS01014807">
    <property type="protein sequence ID" value="GMF06001.1"/>
    <property type="molecule type" value="Genomic_DNA"/>
</dbReference>
<sequence>MKHEFNVLESPHIILKFHYRATVSKTTKQLKEEQDKTGTDDDVYYIIMALPTCVMFVVLLVYLFLYANKSTRDLSGIRKPKRSRFGNEGRYNLPVSITDIHKPSNYKRS</sequence>
<evidence type="ECO:0000313" key="1">
    <source>
        <dbReference type="EMBL" id="GMF06001.1"/>
    </source>
</evidence>
<reference evidence="1" key="1">
    <citation type="submission" date="2023-04" db="EMBL/GenBank/DDBJ databases">
        <title>Ambrosiozyma monospora NBRC 10751.</title>
        <authorList>
            <person name="Ichikawa N."/>
            <person name="Sato H."/>
            <person name="Tonouchi N."/>
        </authorList>
    </citation>
    <scope>NUCLEOTIDE SEQUENCE</scope>
    <source>
        <strain evidence="1">NBRC 10751</strain>
    </source>
</reference>
<keyword evidence="2" id="KW-1185">Reference proteome</keyword>